<sequence length="58" mass="6097">IGSSRHASAPAPLPLASTINLFTDWTPPLGPPGGTYPLGMAPSSYRMLDIKIFKGDVD</sequence>
<name>A0A6A5JWZ8_9PLEO</name>
<accession>A0A6A5JWZ8</accession>
<evidence type="ECO:0000313" key="1">
    <source>
        <dbReference type="EMBL" id="KAF1828126.1"/>
    </source>
</evidence>
<protein>
    <submittedName>
        <fullName evidence="1">Uncharacterized protein</fullName>
    </submittedName>
</protein>
<gene>
    <name evidence="1" type="ORF">BDW02DRAFT_575129</name>
</gene>
<proteinExistence type="predicted"/>
<feature type="non-terminal residue" evidence="1">
    <location>
        <position position="1"/>
    </location>
</feature>
<dbReference type="EMBL" id="ML975665">
    <property type="protein sequence ID" value="KAF1828126.1"/>
    <property type="molecule type" value="Genomic_DNA"/>
</dbReference>
<reference evidence="1" key="1">
    <citation type="submission" date="2020-01" db="EMBL/GenBank/DDBJ databases">
        <authorList>
            <consortium name="DOE Joint Genome Institute"/>
            <person name="Haridas S."/>
            <person name="Albert R."/>
            <person name="Binder M."/>
            <person name="Bloem J."/>
            <person name="Labutti K."/>
            <person name="Salamov A."/>
            <person name="Andreopoulos B."/>
            <person name="Baker S.E."/>
            <person name="Barry K."/>
            <person name="Bills G."/>
            <person name="Bluhm B.H."/>
            <person name="Cannon C."/>
            <person name="Castanera R."/>
            <person name="Culley D.E."/>
            <person name="Daum C."/>
            <person name="Ezra D."/>
            <person name="Gonzalez J.B."/>
            <person name="Henrissat B."/>
            <person name="Kuo A."/>
            <person name="Liang C."/>
            <person name="Lipzen A."/>
            <person name="Lutzoni F."/>
            <person name="Magnuson J."/>
            <person name="Mondo S."/>
            <person name="Nolan M."/>
            <person name="Ohm R."/>
            <person name="Pangilinan J."/>
            <person name="Park H.-J."/>
            <person name="Ramirez L."/>
            <person name="Alfaro M."/>
            <person name="Sun H."/>
            <person name="Tritt A."/>
            <person name="Yoshinaga Y."/>
            <person name="Zwiers L.-H."/>
            <person name="Turgeon B.G."/>
            <person name="Goodwin S.B."/>
            <person name="Spatafora J.W."/>
            <person name="Crous P.W."/>
            <person name="Grigoriev I.V."/>
        </authorList>
    </citation>
    <scope>NUCLEOTIDE SEQUENCE</scope>
    <source>
        <strain evidence="1">P77</strain>
    </source>
</reference>
<organism evidence="1 2">
    <name type="scientific">Decorospora gaudefroyi</name>
    <dbReference type="NCBI Taxonomy" id="184978"/>
    <lineage>
        <taxon>Eukaryota</taxon>
        <taxon>Fungi</taxon>
        <taxon>Dikarya</taxon>
        <taxon>Ascomycota</taxon>
        <taxon>Pezizomycotina</taxon>
        <taxon>Dothideomycetes</taxon>
        <taxon>Pleosporomycetidae</taxon>
        <taxon>Pleosporales</taxon>
        <taxon>Pleosporineae</taxon>
        <taxon>Pleosporaceae</taxon>
        <taxon>Decorospora</taxon>
    </lineage>
</organism>
<evidence type="ECO:0000313" key="2">
    <source>
        <dbReference type="Proteomes" id="UP000800040"/>
    </source>
</evidence>
<dbReference type="AlphaFoldDB" id="A0A6A5JWZ8"/>
<keyword evidence="2" id="KW-1185">Reference proteome</keyword>
<dbReference type="Proteomes" id="UP000800040">
    <property type="component" value="Unassembled WGS sequence"/>
</dbReference>